<accession>A0A8S2FAJ9</accession>
<evidence type="ECO:0000313" key="2">
    <source>
        <dbReference type="EMBL" id="CAF1402201.1"/>
    </source>
</evidence>
<feature type="signal peptide" evidence="1">
    <location>
        <begin position="1"/>
        <end position="22"/>
    </location>
</feature>
<evidence type="ECO:0008006" key="5">
    <source>
        <dbReference type="Google" id="ProtNLM"/>
    </source>
</evidence>
<gene>
    <name evidence="2" type="ORF">OVA965_LOCUS33081</name>
    <name evidence="3" type="ORF">TMI583_LOCUS33961</name>
</gene>
<evidence type="ECO:0000313" key="4">
    <source>
        <dbReference type="Proteomes" id="UP000677228"/>
    </source>
</evidence>
<feature type="chain" id="PRO_5036273501" description="WAP domain-containing protein" evidence="1">
    <location>
        <begin position="23"/>
        <end position="102"/>
    </location>
</feature>
<feature type="non-terminal residue" evidence="2">
    <location>
        <position position="1"/>
    </location>
</feature>
<evidence type="ECO:0000313" key="3">
    <source>
        <dbReference type="EMBL" id="CAF4209136.1"/>
    </source>
</evidence>
<reference evidence="2" key="1">
    <citation type="submission" date="2021-02" db="EMBL/GenBank/DDBJ databases">
        <authorList>
            <person name="Nowell W R."/>
        </authorList>
    </citation>
    <scope>NUCLEOTIDE SEQUENCE</scope>
</reference>
<sequence>ILSTMRLETVVLFIALIMGLQAKFVIDLNDNSNDSEKVVHEGHCPIHMYHCNVMCMGDMSQRGCKFNDGNCPNHQKCCAPACGCSPQCVDAAKTANPFPNKG</sequence>
<organism evidence="2 4">
    <name type="scientific">Didymodactylos carnosus</name>
    <dbReference type="NCBI Taxonomy" id="1234261"/>
    <lineage>
        <taxon>Eukaryota</taxon>
        <taxon>Metazoa</taxon>
        <taxon>Spiralia</taxon>
        <taxon>Gnathifera</taxon>
        <taxon>Rotifera</taxon>
        <taxon>Eurotatoria</taxon>
        <taxon>Bdelloidea</taxon>
        <taxon>Philodinida</taxon>
        <taxon>Philodinidae</taxon>
        <taxon>Didymodactylos</taxon>
    </lineage>
</organism>
<comment type="caution">
    <text evidence="2">The sequence shown here is derived from an EMBL/GenBank/DDBJ whole genome shotgun (WGS) entry which is preliminary data.</text>
</comment>
<dbReference type="Proteomes" id="UP000682733">
    <property type="component" value="Unassembled WGS sequence"/>
</dbReference>
<dbReference type="AlphaFoldDB" id="A0A8S2FAJ9"/>
<dbReference type="EMBL" id="CAJOBA010048125">
    <property type="protein sequence ID" value="CAF4209136.1"/>
    <property type="molecule type" value="Genomic_DNA"/>
</dbReference>
<proteinExistence type="predicted"/>
<keyword evidence="1" id="KW-0732">Signal</keyword>
<evidence type="ECO:0000256" key="1">
    <source>
        <dbReference type="SAM" id="SignalP"/>
    </source>
</evidence>
<name>A0A8S2FAJ9_9BILA</name>
<protein>
    <recommendedName>
        <fullName evidence="5">WAP domain-containing protein</fullName>
    </recommendedName>
</protein>
<dbReference type="Proteomes" id="UP000677228">
    <property type="component" value="Unassembled WGS sequence"/>
</dbReference>
<dbReference type="EMBL" id="CAJNOK010026395">
    <property type="protein sequence ID" value="CAF1402201.1"/>
    <property type="molecule type" value="Genomic_DNA"/>
</dbReference>